<feature type="compositionally biased region" description="Low complexity" evidence="2">
    <location>
        <begin position="1"/>
        <end position="14"/>
    </location>
</feature>
<dbReference type="PANTHER" id="PTHR13459">
    <property type="entry name" value="E3 UBIQUITIN-PROTEIN LIGASE RNF220 ISOFORM X1"/>
    <property type="match status" value="1"/>
</dbReference>
<dbReference type="InterPro" id="IPR013083">
    <property type="entry name" value="Znf_RING/FYVE/PHD"/>
</dbReference>
<dbReference type="Gene3D" id="3.30.40.10">
    <property type="entry name" value="Zinc/RING finger domain, C3HC4 (zinc finger)"/>
    <property type="match status" value="1"/>
</dbReference>
<dbReference type="InterPro" id="IPR031824">
    <property type="entry name" value="RNF220_mid"/>
</dbReference>
<evidence type="ECO:0000256" key="2">
    <source>
        <dbReference type="SAM" id="MobiDB-lite"/>
    </source>
</evidence>
<gene>
    <name evidence="4" type="ORF">CU097_002270</name>
</gene>
<keyword evidence="1" id="KW-0863">Zinc-finger</keyword>
<dbReference type="PROSITE" id="PS50089">
    <property type="entry name" value="ZF_RING_2"/>
    <property type="match status" value="1"/>
</dbReference>
<dbReference type="Proteomes" id="UP000252139">
    <property type="component" value="Unassembled WGS sequence"/>
</dbReference>
<sequence length="411" mass="46310">MSSLDNNSNSNTNDSKLKSSKKRALRRELATLQEDNNKKARRDSPKCPICEHRIEPAYWNEHYQYELSRLAEPNSEVYGDKSKGKRGAAVVARKQMERTSGKKRAGSVYEETLERIQKNRQKRTDILKHLDNKQQRLSDSEIALQLSLEEEQEIQTCFICNQQIFGDLEAINLHIDNCLSNAQEPPSSSSTTAAAAVTTTTTTTTDNLESSDAWVEYEWAGQRRVRASAMMEGGYSGAGFATASKREVEDEDDEDLDVEDDDAAQYGEHQYTERDILVNMEDDNEDAHALREMVSGGASHNSPSSIRQEFEETVSEAGWEQHLSTAGSFTEGGHSKLVIESLKTHIRQLEAASRSSPHCLICLEPYKTPLTSIVCWHVHCERCWLQTLGSKKLCPQCQKITTAADLRRIYI</sequence>
<dbReference type="InterPro" id="IPR040178">
    <property type="entry name" value="RNF220_RING"/>
</dbReference>
<feature type="compositionally biased region" description="Basic and acidic residues" evidence="2">
    <location>
        <begin position="35"/>
        <end position="45"/>
    </location>
</feature>
<evidence type="ECO:0000256" key="1">
    <source>
        <dbReference type="PROSITE-ProRule" id="PRU00175"/>
    </source>
</evidence>
<comment type="caution">
    <text evidence="4">The sequence shown here is derived from an EMBL/GenBank/DDBJ whole genome shotgun (WGS) entry which is preliminary data.</text>
</comment>
<dbReference type="AlphaFoldDB" id="A0A367J2A6"/>
<organism evidence="4 5">
    <name type="scientific">Rhizopus azygosporus</name>
    <name type="common">Rhizopus microsporus var. azygosporus</name>
    <dbReference type="NCBI Taxonomy" id="86630"/>
    <lineage>
        <taxon>Eukaryota</taxon>
        <taxon>Fungi</taxon>
        <taxon>Fungi incertae sedis</taxon>
        <taxon>Mucoromycota</taxon>
        <taxon>Mucoromycotina</taxon>
        <taxon>Mucoromycetes</taxon>
        <taxon>Mucorales</taxon>
        <taxon>Mucorineae</taxon>
        <taxon>Rhizopodaceae</taxon>
        <taxon>Rhizopus</taxon>
    </lineage>
</organism>
<accession>A0A367J2A6</accession>
<feature type="region of interest" description="Disordered" evidence="2">
    <location>
        <begin position="1"/>
        <end position="45"/>
    </location>
</feature>
<dbReference type="InterPro" id="IPR052443">
    <property type="entry name" value="E3_ubiq-ligase_RNF220-like"/>
</dbReference>
<keyword evidence="5" id="KW-1185">Reference proteome</keyword>
<dbReference type="Pfam" id="PF13923">
    <property type="entry name" value="zf-C3HC4_2"/>
    <property type="match status" value="1"/>
</dbReference>
<dbReference type="PANTHER" id="PTHR13459:SF1">
    <property type="entry name" value="E3 UBIQUITIN-PROTEIN LIGASE RNF220 ISOFORM X1"/>
    <property type="match status" value="1"/>
</dbReference>
<keyword evidence="1" id="KW-0862">Zinc</keyword>
<dbReference type="GO" id="GO:0008270">
    <property type="term" value="F:zinc ion binding"/>
    <property type="evidence" value="ECO:0007669"/>
    <property type="project" value="UniProtKB-KW"/>
</dbReference>
<dbReference type="InterPro" id="IPR001841">
    <property type="entry name" value="Znf_RING"/>
</dbReference>
<dbReference type="CDD" id="cd16563">
    <property type="entry name" value="RING-HC_RNF220"/>
    <property type="match status" value="1"/>
</dbReference>
<dbReference type="STRING" id="86630.A0A367J2A6"/>
<evidence type="ECO:0000313" key="5">
    <source>
        <dbReference type="Proteomes" id="UP000252139"/>
    </source>
</evidence>
<reference evidence="4 5" key="1">
    <citation type="journal article" date="2018" name="G3 (Bethesda)">
        <title>Phylogenetic and Phylogenomic Definition of Rhizopus Species.</title>
        <authorList>
            <person name="Gryganskyi A.P."/>
            <person name="Golan J."/>
            <person name="Dolatabadi S."/>
            <person name="Mondo S."/>
            <person name="Robb S."/>
            <person name="Idnurm A."/>
            <person name="Muszewska A."/>
            <person name="Steczkiewicz K."/>
            <person name="Masonjones S."/>
            <person name="Liao H.L."/>
            <person name="Gajdeczka M.T."/>
            <person name="Anike F."/>
            <person name="Vuek A."/>
            <person name="Anishchenko I.M."/>
            <person name="Voigt K."/>
            <person name="de Hoog G.S."/>
            <person name="Smith M.E."/>
            <person name="Heitman J."/>
            <person name="Vilgalys R."/>
            <person name="Stajich J.E."/>
        </authorList>
    </citation>
    <scope>NUCLEOTIDE SEQUENCE [LARGE SCALE GENOMIC DNA]</scope>
    <source>
        <strain evidence="4 5">CBS 357.93</strain>
    </source>
</reference>
<dbReference type="SUPFAM" id="SSF57850">
    <property type="entry name" value="RING/U-box"/>
    <property type="match status" value="1"/>
</dbReference>
<name>A0A367J2A6_RHIAZ</name>
<dbReference type="GO" id="GO:0016567">
    <property type="term" value="P:protein ubiquitination"/>
    <property type="evidence" value="ECO:0007669"/>
    <property type="project" value="TreeGrafter"/>
</dbReference>
<feature type="region of interest" description="Disordered" evidence="2">
    <location>
        <begin position="182"/>
        <end position="207"/>
    </location>
</feature>
<dbReference type="EMBL" id="PJQL01002472">
    <property type="protein sequence ID" value="RCH84062.1"/>
    <property type="molecule type" value="Genomic_DNA"/>
</dbReference>
<evidence type="ECO:0000313" key="4">
    <source>
        <dbReference type="EMBL" id="RCH84062.1"/>
    </source>
</evidence>
<dbReference type="Pfam" id="PF15926">
    <property type="entry name" value="RNF220"/>
    <property type="match status" value="1"/>
</dbReference>
<feature type="compositionally biased region" description="Low complexity" evidence="2">
    <location>
        <begin position="187"/>
        <end position="205"/>
    </location>
</feature>
<protein>
    <recommendedName>
        <fullName evidence="3">RING-type domain-containing protein</fullName>
    </recommendedName>
</protein>
<proteinExistence type="predicted"/>
<evidence type="ECO:0000259" key="3">
    <source>
        <dbReference type="PROSITE" id="PS50089"/>
    </source>
</evidence>
<dbReference type="OrthoDB" id="6270329at2759"/>
<keyword evidence="1" id="KW-0479">Metal-binding</keyword>
<feature type="domain" description="RING-type" evidence="3">
    <location>
        <begin position="359"/>
        <end position="398"/>
    </location>
</feature>
<dbReference type="GO" id="GO:0061630">
    <property type="term" value="F:ubiquitin protein ligase activity"/>
    <property type="evidence" value="ECO:0007669"/>
    <property type="project" value="TreeGrafter"/>
</dbReference>